<feature type="domain" description="HD/PDEase" evidence="1">
    <location>
        <begin position="28"/>
        <end position="154"/>
    </location>
</feature>
<evidence type="ECO:0000313" key="2">
    <source>
        <dbReference type="EMBL" id="WOO85727.1"/>
    </source>
</evidence>
<dbReference type="SUPFAM" id="SSF109604">
    <property type="entry name" value="HD-domain/PDEase-like"/>
    <property type="match status" value="1"/>
</dbReference>
<dbReference type="SMART" id="SM00471">
    <property type="entry name" value="HDc"/>
    <property type="match status" value="1"/>
</dbReference>
<dbReference type="CDD" id="cd00077">
    <property type="entry name" value="HDc"/>
    <property type="match status" value="1"/>
</dbReference>
<dbReference type="Pfam" id="PF01966">
    <property type="entry name" value="HD"/>
    <property type="match status" value="1"/>
</dbReference>
<organism evidence="2 3">
    <name type="scientific">Vanrija pseudolonga</name>
    <dbReference type="NCBI Taxonomy" id="143232"/>
    <lineage>
        <taxon>Eukaryota</taxon>
        <taxon>Fungi</taxon>
        <taxon>Dikarya</taxon>
        <taxon>Basidiomycota</taxon>
        <taxon>Agaricomycotina</taxon>
        <taxon>Tremellomycetes</taxon>
        <taxon>Trichosporonales</taxon>
        <taxon>Trichosporonaceae</taxon>
        <taxon>Vanrija</taxon>
    </lineage>
</organism>
<dbReference type="InterPro" id="IPR006674">
    <property type="entry name" value="HD_domain"/>
</dbReference>
<dbReference type="Proteomes" id="UP000827549">
    <property type="component" value="Chromosome 7"/>
</dbReference>
<accession>A0AAF0YHI3</accession>
<dbReference type="GeneID" id="87812382"/>
<dbReference type="PANTHER" id="PTHR33594:SF1">
    <property type="entry name" value="HD_PDEASE DOMAIN-CONTAINING PROTEIN"/>
    <property type="match status" value="1"/>
</dbReference>
<dbReference type="EMBL" id="CP086720">
    <property type="protein sequence ID" value="WOO85727.1"/>
    <property type="molecule type" value="Genomic_DNA"/>
</dbReference>
<evidence type="ECO:0000259" key="1">
    <source>
        <dbReference type="SMART" id="SM00471"/>
    </source>
</evidence>
<evidence type="ECO:0000313" key="3">
    <source>
        <dbReference type="Proteomes" id="UP000827549"/>
    </source>
</evidence>
<gene>
    <name evidence="2" type="primary">ypgQ</name>
    <name evidence="2" type="ORF">LOC62_07G009219</name>
</gene>
<dbReference type="PANTHER" id="PTHR33594">
    <property type="entry name" value="SUPERFAMILY HYDROLASE, PUTATIVE (AFU_ORTHOLOGUE AFUA_1G03035)-RELATED"/>
    <property type="match status" value="1"/>
</dbReference>
<keyword evidence="3" id="KW-1185">Reference proteome</keyword>
<dbReference type="AlphaFoldDB" id="A0AAF0YHI3"/>
<sequence length="223" mass="24581">MTTQAEAPLPNVLSRLEALVKHHMEQYDPSHDWAHVDRVRNVALDIGKTLPGADIAVIEVAALMHDLADAKYSQSGSLPDNVTRVLDEAPASELSRDQIDLILRIVPAVSYSTEKKLRAAGGWGDWHNTCVELHAVQDADRLDAIGAIGVLRCAAFSGAKNRILLEDEPNTPGNSCEGHFYDKLLKIKDLMKTKAGHQEAEKRHATMVAFLGALNLERNLWHQ</sequence>
<reference evidence="2" key="1">
    <citation type="submission" date="2023-10" db="EMBL/GenBank/DDBJ databases">
        <authorList>
            <person name="Noh H."/>
        </authorList>
    </citation>
    <scope>NUCLEOTIDE SEQUENCE</scope>
    <source>
        <strain evidence="2">DUCC4014</strain>
    </source>
</reference>
<protein>
    <submittedName>
        <fullName evidence="2">Purtative protein YpgQ</fullName>
    </submittedName>
</protein>
<proteinExistence type="predicted"/>
<dbReference type="RefSeq" id="XP_062631753.1">
    <property type="nucleotide sequence ID" value="XM_062775769.1"/>
</dbReference>
<dbReference type="Gene3D" id="1.10.3210.50">
    <property type="match status" value="1"/>
</dbReference>
<name>A0AAF0YHI3_9TREE</name>
<dbReference type="InterPro" id="IPR003607">
    <property type="entry name" value="HD/PDEase_dom"/>
</dbReference>